<dbReference type="SUPFAM" id="SSF51419">
    <property type="entry name" value="PLP-binding barrel"/>
    <property type="match status" value="1"/>
</dbReference>
<keyword evidence="2 4" id="KW-0663">Pyridoxal phosphate</keyword>
<evidence type="ECO:0000259" key="5">
    <source>
        <dbReference type="SMART" id="SM01005"/>
    </source>
</evidence>
<dbReference type="OrthoDB" id="9813814at2"/>
<keyword evidence="3" id="KW-0413">Isomerase</keyword>
<keyword evidence="7" id="KW-1185">Reference proteome</keyword>
<dbReference type="InterPro" id="IPR000821">
    <property type="entry name" value="Ala_racemase"/>
</dbReference>
<dbReference type="Gene3D" id="2.40.37.10">
    <property type="entry name" value="Lyase, Ornithine Decarboxylase, Chain A, domain 1"/>
    <property type="match status" value="1"/>
</dbReference>
<dbReference type="AlphaFoldDB" id="A0A1G8FR83"/>
<dbReference type="GO" id="GO:0030632">
    <property type="term" value="P:D-alanine biosynthetic process"/>
    <property type="evidence" value="ECO:0007669"/>
    <property type="project" value="TreeGrafter"/>
</dbReference>
<evidence type="ECO:0000256" key="3">
    <source>
        <dbReference type="ARBA" id="ARBA00023235"/>
    </source>
</evidence>
<feature type="modified residue" description="N6-(pyridoxal phosphate)lysine" evidence="4">
    <location>
        <position position="50"/>
    </location>
</feature>
<dbReference type="SMART" id="SM01005">
    <property type="entry name" value="Ala_racemase_C"/>
    <property type="match status" value="1"/>
</dbReference>
<dbReference type="Pfam" id="PF00842">
    <property type="entry name" value="Ala_racemase_C"/>
    <property type="match status" value="1"/>
</dbReference>
<proteinExistence type="predicted"/>
<name>A0A1G8FR83_9FIRM</name>
<protein>
    <submittedName>
        <fullName evidence="6">Alanine racemase</fullName>
    </submittedName>
</protein>
<accession>A0A1G8FR83</accession>
<organism evidence="6 7">
    <name type="scientific">Desulfosporosinus hippei DSM 8344</name>
    <dbReference type="NCBI Taxonomy" id="1121419"/>
    <lineage>
        <taxon>Bacteria</taxon>
        <taxon>Bacillati</taxon>
        <taxon>Bacillota</taxon>
        <taxon>Clostridia</taxon>
        <taxon>Eubacteriales</taxon>
        <taxon>Desulfitobacteriaceae</taxon>
        <taxon>Desulfosporosinus</taxon>
    </lineage>
</organism>
<dbReference type="InterPro" id="IPR001608">
    <property type="entry name" value="Ala_racemase_N"/>
</dbReference>
<evidence type="ECO:0000313" key="7">
    <source>
        <dbReference type="Proteomes" id="UP000198656"/>
    </source>
</evidence>
<dbReference type="GO" id="GO:0030170">
    <property type="term" value="F:pyridoxal phosphate binding"/>
    <property type="evidence" value="ECO:0007669"/>
    <property type="project" value="TreeGrafter"/>
</dbReference>
<evidence type="ECO:0000256" key="4">
    <source>
        <dbReference type="PIRSR" id="PIRSR600821-50"/>
    </source>
</evidence>
<comment type="cofactor">
    <cofactor evidence="1 4">
        <name>pyridoxal 5'-phosphate</name>
        <dbReference type="ChEBI" id="CHEBI:597326"/>
    </cofactor>
</comment>
<dbReference type="PANTHER" id="PTHR30511:SF0">
    <property type="entry name" value="ALANINE RACEMASE, CATABOLIC-RELATED"/>
    <property type="match status" value="1"/>
</dbReference>
<dbReference type="PANTHER" id="PTHR30511">
    <property type="entry name" value="ALANINE RACEMASE"/>
    <property type="match status" value="1"/>
</dbReference>
<dbReference type="InterPro" id="IPR011079">
    <property type="entry name" value="Ala_racemase_C"/>
</dbReference>
<feature type="domain" description="Alanine racemase C-terminal" evidence="5">
    <location>
        <begin position="255"/>
        <end position="385"/>
    </location>
</feature>
<dbReference type="RefSeq" id="WP_092334674.1">
    <property type="nucleotide sequence ID" value="NZ_FNCP01000020.1"/>
</dbReference>
<sequence length="396" mass="44429">MTDSFRAIPDQAFGFKPIVRIRDIDAVVQNYLLFKNKAEKTNSICAAVLKAEVHGLQMIDVAPALYNVGARYFFVAELYEAISLREILPQKDAQIYTLAGILSNEEQYFKEYNIIPCVNCLEQLSRWNEFCRDNGKGSVIIHLDTHMNRLGLLDDEIEILSNNYNEYLSDLEVHFYMSHFYDIKGNDFTNCHKQIEILKNYLAKLPKAPITFACTDSVILLDNQQVNFDMIRPGIGLVGGAPNASHPISPEAKHTIEIYAKISQIKKIPKGQTVGYGGAFVTKRDTKMALVHIGYKDGYLRTLSELDSDPKGVYMCIDGYRTPVMGKISLDASTIDVTDVPADVLANAKYAEVVGPNVDLKVLADKAGCYEILVALGRENKKVNDYTVKEFKRIFG</sequence>
<evidence type="ECO:0000313" key="6">
    <source>
        <dbReference type="EMBL" id="SDH84597.1"/>
    </source>
</evidence>
<dbReference type="NCBIfam" id="TIGR00492">
    <property type="entry name" value="alr"/>
    <property type="match status" value="1"/>
</dbReference>
<dbReference type="PRINTS" id="PR00992">
    <property type="entry name" value="ALARACEMASE"/>
</dbReference>
<gene>
    <name evidence="6" type="ORF">SAMN05443529_12050</name>
</gene>
<dbReference type="GO" id="GO:0008784">
    <property type="term" value="F:alanine racemase activity"/>
    <property type="evidence" value="ECO:0007669"/>
    <property type="project" value="InterPro"/>
</dbReference>
<dbReference type="InterPro" id="IPR009006">
    <property type="entry name" value="Ala_racemase/Decarboxylase_C"/>
</dbReference>
<dbReference type="GO" id="GO:0005829">
    <property type="term" value="C:cytosol"/>
    <property type="evidence" value="ECO:0007669"/>
    <property type="project" value="TreeGrafter"/>
</dbReference>
<reference evidence="7" key="1">
    <citation type="submission" date="2016-10" db="EMBL/GenBank/DDBJ databases">
        <authorList>
            <person name="Varghese N."/>
            <person name="Submissions S."/>
        </authorList>
    </citation>
    <scope>NUCLEOTIDE SEQUENCE [LARGE SCALE GENOMIC DNA]</scope>
    <source>
        <strain evidence="7">DSM 8344</strain>
    </source>
</reference>
<dbReference type="EMBL" id="FNCP01000020">
    <property type="protein sequence ID" value="SDH84597.1"/>
    <property type="molecule type" value="Genomic_DNA"/>
</dbReference>
<dbReference type="Gene3D" id="3.20.20.10">
    <property type="entry name" value="Alanine racemase"/>
    <property type="match status" value="1"/>
</dbReference>
<dbReference type="Pfam" id="PF01168">
    <property type="entry name" value="Ala_racemase_N"/>
    <property type="match status" value="1"/>
</dbReference>
<evidence type="ECO:0000256" key="2">
    <source>
        <dbReference type="ARBA" id="ARBA00022898"/>
    </source>
</evidence>
<dbReference type="SUPFAM" id="SSF50621">
    <property type="entry name" value="Alanine racemase C-terminal domain-like"/>
    <property type="match status" value="1"/>
</dbReference>
<dbReference type="STRING" id="1121419.SAMN05443529_12050"/>
<evidence type="ECO:0000256" key="1">
    <source>
        <dbReference type="ARBA" id="ARBA00001933"/>
    </source>
</evidence>
<dbReference type="Proteomes" id="UP000198656">
    <property type="component" value="Unassembled WGS sequence"/>
</dbReference>
<dbReference type="InterPro" id="IPR029066">
    <property type="entry name" value="PLP-binding_barrel"/>
</dbReference>